<name>A0A2T6KMK7_9RHOB</name>
<reference evidence="1 2" key="1">
    <citation type="submission" date="2018-04" db="EMBL/GenBank/DDBJ databases">
        <title>Genomic Encyclopedia of Archaeal and Bacterial Type Strains, Phase II (KMG-II): from individual species to whole genera.</title>
        <authorList>
            <person name="Goeker M."/>
        </authorList>
    </citation>
    <scope>NUCLEOTIDE SEQUENCE [LARGE SCALE GENOMIC DNA]</scope>
    <source>
        <strain evidence="1 2">DSM 29955</strain>
    </source>
</reference>
<evidence type="ECO:0000313" key="2">
    <source>
        <dbReference type="Proteomes" id="UP000244523"/>
    </source>
</evidence>
<keyword evidence="2" id="KW-1185">Reference proteome</keyword>
<protein>
    <recommendedName>
        <fullName evidence="3">Adhesin</fullName>
    </recommendedName>
</protein>
<sequence length="269" mass="30169">MTKKDRTTLKAFFSDGALPTAEDFSHLIDSGVNQIDDGFGKSPDEGLILTGTSNFRRMMSFYEKSDSPGPTWVIDHGESRPSLHVRAGAAGASAPGITVTTDGRLGVDKEEPDWRLDVNGAVRSHGRIGHPRKDFASVKADGEWARITEDLTGCQAFEVIAGVGGEPNQGRYAMTHAIAMNAYHPRNWIYNWYFKRRQIKAQTAVYGSYADRIRLRWKAGEDRHTFYLEMKTNANYGGEYVIRYYLTQLWFDPTMEGSRSNKTQPDGTL</sequence>
<gene>
    <name evidence="1" type="ORF">C8N45_102399</name>
</gene>
<dbReference type="Proteomes" id="UP000244523">
    <property type="component" value="Unassembled WGS sequence"/>
</dbReference>
<accession>A0A2T6KMK7</accession>
<dbReference type="OrthoDB" id="9793307at2"/>
<evidence type="ECO:0000313" key="1">
    <source>
        <dbReference type="EMBL" id="PUB17387.1"/>
    </source>
</evidence>
<organism evidence="1 2">
    <name type="scientific">Yoonia sediminilitoris</name>
    <dbReference type="NCBI Taxonomy" id="1286148"/>
    <lineage>
        <taxon>Bacteria</taxon>
        <taxon>Pseudomonadati</taxon>
        <taxon>Pseudomonadota</taxon>
        <taxon>Alphaproteobacteria</taxon>
        <taxon>Rhodobacterales</taxon>
        <taxon>Paracoccaceae</taxon>
        <taxon>Yoonia</taxon>
    </lineage>
</organism>
<evidence type="ECO:0008006" key="3">
    <source>
        <dbReference type="Google" id="ProtNLM"/>
    </source>
</evidence>
<dbReference type="AlphaFoldDB" id="A0A2T6KMK7"/>
<dbReference type="EMBL" id="QBUD01000002">
    <property type="protein sequence ID" value="PUB17387.1"/>
    <property type="molecule type" value="Genomic_DNA"/>
</dbReference>
<proteinExistence type="predicted"/>
<dbReference type="RefSeq" id="WP_108385509.1">
    <property type="nucleotide sequence ID" value="NZ_QBUD01000002.1"/>
</dbReference>
<comment type="caution">
    <text evidence="1">The sequence shown here is derived from an EMBL/GenBank/DDBJ whole genome shotgun (WGS) entry which is preliminary data.</text>
</comment>